<comment type="cofactor">
    <cofactor evidence="1">
        <name>Mg(2+)</name>
        <dbReference type="ChEBI" id="CHEBI:18420"/>
    </cofactor>
</comment>
<evidence type="ECO:0000256" key="4">
    <source>
        <dbReference type="ARBA" id="ARBA00022695"/>
    </source>
</evidence>
<dbReference type="GO" id="GO:0008033">
    <property type="term" value="P:tRNA processing"/>
    <property type="evidence" value="ECO:0007669"/>
    <property type="project" value="UniProtKB-KW"/>
</dbReference>
<dbReference type="InterPro" id="IPR043519">
    <property type="entry name" value="NT_sf"/>
</dbReference>
<dbReference type="GO" id="GO:0000049">
    <property type="term" value="F:tRNA binding"/>
    <property type="evidence" value="ECO:0007669"/>
    <property type="project" value="TreeGrafter"/>
</dbReference>
<evidence type="ECO:0000256" key="3">
    <source>
        <dbReference type="ARBA" id="ARBA00022694"/>
    </source>
</evidence>
<evidence type="ECO:0000256" key="8">
    <source>
        <dbReference type="RuleBase" id="RU003953"/>
    </source>
</evidence>
<dbReference type="OrthoDB" id="9805698at2"/>
<dbReference type="SUPFAM" id="SSF81891">
    <property type="entry name" value="Poly A polymerase C-terminal region-like"/>
    <property type="match status" value="1"/>
</dbReference>
<dbReference type="Pfam" id="PF12627">
    <property type="entry name" value="PolyA_pol_RNAbd"/>
    <property type="match status" value="1"/>
</dbReference>
<comment type="similarity">
    <text evidence="8">Belongs to the tRNA nucleotidyltransferase/poly(A) polymerase family.</text>
</comment>
<proteinExistence type="inferred from homology"/>
<dbReference type="RefSeq" id="WP_146367130.1">
    <property type="nucleotide sequence ID" value="NZ_CP042265.1"/>
</dbReference>
<protein>
    <submittedName>
        <fullName evidence="11">CCA tRNA nucleotidyltransferase</fullName>
    </submittedName>
</protein>
<evidence type="ECO:0000313" key="11">
    <source>
        <dbReference type="EMBL" id="QDY71716.1"/>
    </source>
</evidence>
<dbReference type="PANTHER" id="PTHR46173:SF1">
    <property type="entry name" value="CCA TRNA NUCLEOTIDYLTRANSFERASE 1, MITOCHONDRIAL"/>
    <property type="match status" value="1"/>
</dbReference>
<keyword evidence="12" id="KW-1185">Reference proteome</keyword>
<keyword evidence="5" id="KW-0479">Metal-binding</keyword>
<reference evidence="11 12" key="1">
    <citation type="submission" date="2019-07" db="EMBL/GenBank/DDBJ databases">
        <title>Litoreibacter alkalisoli sp. nov., isolated from saline-alkaline soil.</title>
        <authorList>
            <person name="Wang S."/>
            <person name="Xu L."/>
            <person name="Xing Y.-T."/>
            <person name="Sun J.-Q."/>
        </authorList>
    </citation>
    <scope>NUCLEOTIDE SEQUENCE [LARGE SCALE GENOMIC DNA]</scope>
    <source>
        <strain evidence="11 12">LN3S51</strain>
        <plasmid evidence="11 12">unnamed4</plasmid>
    </source>
</reference>
<accession>A0A5B8IDG3</accession>
<dbReference type="InterPro" id="IPR032828">
    <property type="entry name" value="PolyA_RNA-bd"/>
</dbReference>
<dbReference type="EMBL" id="CP042265">
    <property type="protein sequence ID" value="QDY71716.1"/>
    <property type="molecule type" value="Genomic_DNA"/>
</dbReference>
<evidence type="ECO:0000259" key="9">
    <source>
        <dbReference type="Pfam" id="PF01743"/>
    </source>
</evidence>
<dbReference type="AlphaFoldDB" id="A0A5B8IDG3"/>
<dbReference type="Pfam" id="PF01743">
    <property type="entry name" value="PolyA_pol"/>
    <property type="match status" value="1"/>
</dbReference>
<feature type="domain" description="tRNA nucleotidyltransferase/poly(A) polymerase RNA and SrmB- binding" evidence="10">
    <location>
        <begin position="184"/>
        <end position="239"/>
    </location>
</feature>
<dbReference type="Proteomes" id="UP000318483">
    <property type="component" value="Plasmid unnamed4"/>
</dbReference>
<feature type="domain" description="Poly A polymerase head" evidence="9">
    <location>
        <begin position="29"/>
        <end position="149"/>
    </location>
</feature>
<evidence type="ECO:0000256" key="6">
    <source>
        <dbReference type="ARBA" id="ARBA00022741"/>
    </source>
</evidence>
<evidence type="ECO:0000256" key="2">
    <source>
        <dbReference type="ARBA" id="ARBA00022679"/>
    </source>
</evidence>
<dbReference type="Gene3D" id="1.10.3090.10">
    <property type="entry name" value="cca-adding enzyme, domain 2"/>
    <property type="match status" value="1"/>
</dbReference>
<dbReference type="GO" id="GO:0016779">
    <property type="term" value="F:nucleotidyltransferase activity"/>
    <property type="evidence" value="ECO:0007669"/>
    <property type="project" value="UniProtKB-KW"/>
</dbReference>
<dbReference type="PANTHER" id="PTHR46173">
    <property type="entry name" value="CCA TRNA NUCLEOTIDYLTRANSFERASE 1, MITOCHONDRIAL"/>
    <property type="match status" value="1"/>
</dbReference>
<keyword evidence="7" id="KW-0460">Magnesium</keyword>
<gene>
    <name evidence="11" type="ORF">FPZ52_17315</name>
</gene>
<dbReference type="KEGG" id="lit:FPZ52_17315"/>
<dbReference type="GO" id="GO:0046872">
    <property type="term" value="F:metal ion binding"/>
    <property type="evidence" value="ECO:0007669"/>
    <property type="project" value="UniProtKB-KW"/>
</dbReference>
<name>A0A5B8IDG3_9RHOB</name>
<keyword evidence="4" id="KW-0548">Nucleotidyltransferase</keyword>
<organism evidence="11 12">
    <name type="scientific">Qingshengfaniella alkalisoli</name>
    <dbReference type="NCBI Taxonomy" id="2599296"/>
    <lineage>
        <taxon>Bacteria</taxon>
        <taxon>Pseudomonadati</taxon>
        <taxon>Pseudomonadota</taxon>
        <taxon>Alphaproteobacteria</taxon>
        <taxon>Rhodobacterales</taxon>
        <taxon>Paracoccaceae</taxon>
        <taxon>Qingshengfaniella</taxon>
    </lineage>
</organism>
<keyword evidence="2 8" id="KW-0808">Transferase</keyword>
<dbReference type="SUPFAM" id="SSF81301">
    <property type="entry name" value="Nucleotidyltransferase"/>
    <property type="match status" value="1"/>
</dbReference>
<evidence type="ECO:0000313" key="12">
    <source>
        <dbReference type="Proteomes" id="UP000318483"/>
    </source>
</evidence>
<keyword evidence="8" id="KW-0694">RNA-binding</keyword>
<sequence>MRISADWLTAPASRAVCAALNDAGHEALFVGGCVRNALLGVPVSDLDIATDARPQQTIAALDAAGLKAIPTGLDHGTVTAVVDGKPFEITTFRKDVDTDGRHARVAFSHNLADDAQRRDFTMNALYARPDGEVLDPVGGLDDLQARRLRFIGSPDARIAEDYLRILRFFRFHAFYADPALGMDADALAACAAGLDGLDRVSAERIGQEMRKLLTAREPSQSVAAMEQTGVLLRILPGAAAKALPVLVHLEQQVHASPDAMRRLASLGGEGAAEKLRLSKAEQKSLALLRNGVAAPDSAVVLAYRHGTKVALDIMLLRGALMEMPLPDDVAARIDHGASAKFPVAAADLMPDYTGAALGARLKDLESRWIASDFSLSRADLLGDHDDD</sequence>
<keyword evidence="11" id="KW-0614">Plasmid</keyword>
<dbReference type="Gene3D" id="3.30.460.10">
    <property type="entry name" value="Beta Polymerase, domain 2"/>
    <property type="match status" value="1"/>
</dbReference>
<dbReference type="CDD" id="cd05398">
    <property type="entry name" value="NT_ClassII-CCAase"/>
    <property type="match status" value="1"/>
</dbReference>
<dbReference type="GO" id="GO:0000166">
    <property type="term" value="F:nucleotide binding"/>
    <property type="evidence" value="ECO:0007669"/>
    <property type="project" value="UniProtKB-KW"/>
</dbReference>
<dbReference type="InterPro" id="IPR050264">
    <property type="entry name" value="Bact_CCA-adding_enz_type3_sf"/>
</dbReference>
<evidence type="ECO:0000256" key="5">
    <source>
        <dbReference type="ARBA" id="ARBA00022723"/>
    </source>
</evidence>
<keyword evidence="3" id="KW-0819">tRNA processing</keyword>
<dbReference type="InterPro" id="IPR002646">
    <property type="entry name" value="PolA_pol_head_dom"/>
</dbReference>
<evidence type="ECO:0000259" key="10">
    <source>
        <dbReference type="Pfam" id="PF12627"/>
    </source>
</evidence>
<evidence type="ECO:0000256" key="7">
    <source>
        <dbReference type="ARBA" id="ARBA00022842"/>
    </source>
</evidence>
<evidence type="ECO:0000256" key="1">
    <source>
        <dbReference type="ARBA" id="ARBA00001946"/>
    </source>
</evidence>
<geneLocation type="plasmid" evidence="11 12">
    <name>unnamed4</name>
</geneLocation>
<keyword evidence="6" id="KW-0547">Nucleotide-binding</keyword>